<proteinExistence type="predicted"/>
<gene>
    <name evidence="1" type="ORF">BN444_00662</name>
</gene>
<dbReference type="PATRIC" id="fig|1261556.5.peg.2508"/>
<organism evidence="1 2">
    <name type="scientific">Xanthomonas translucens pv. translucens DSM 18974</name>
    <dbReference type="NCBI Taxonomy" id="1261556"/>
    <lineage>
        <taxon>Bacteria</taxon>
        <taxon>Pseudomonadati</taxon>
        <taxon>Pseudomonadota</taxon>
        <taxon>Gammaproteobacteria</taxon>
        <taxon>Lysobacterales</taxon>
        <taxon>Lysobacteraceae</taxon>
        <taxon>Xanthomonas</taxon>
        <taxon>Xanthomonas translucens group</taxon>
    </lineage>
</organism>
<name>A0A1C3TPH2_XANCT</name>
<dbReference type="AlphaFoldDB" id="A0A1C3TPH2"/>
<protein>
    <submittedName>
        <fullName evidence="1">Uncharacterized protein</fullName>
    </submittedName>
</protein>
<dbReference type="EMBL" id="LT604072">
    <property type="protein sequence ID" value="SCB05143.1"/>
    <property type="molecule type" value="Genomic_DNA"/>
</dbReference>
<accession>A0A1C3TPH2</accession>
<evidence type="ECO:0000313" key="2">
    <source>
        <dbReference type="Proteomes" id="UP000093071"/>
    </source>
</evidence>
<sequence>MSGWGDIAGVERTHAWFAAMVKVRTRFERRIDIHLALPSLTCLSICLRHLPEFCEPL</sequence>
<dbReference type="Proteomes" id="UP000093071">
    <property type="component" value="Chromosome I"/>
</dbReference>
<evidence type="ECO:0000313" key="1">
    <source>
        <dbReference type="EMBL" id="SCB05143.1"/>
    </source>
</evidence>
<reference evidence="2" key="1">
    <citation type="submission" date="2016-07" db="EMBL/GenBank/DDBJ databases">
        <authorList>
            <person name="Jaenicke Sebastian"/>
        </authorList>
    </citation>
    <scope>NUCLEOTIDE SEQUENCE [LARGE SCALE GENOMIC DNA]</scope>
</reference>